<gene>
    <name evidence="2" type="ORF">METZ01_LOCUS6853</name>
</gene>
<proteinExistence type="predicted"/>
<feature type="region of interest" description="Disordered" evidence="1">
    <location>
        <begin position="1"/>
        <end position="20"/>
    </location>
</feature>
<name>A0A381NHY1_9ZZZZ</name>
<reference evidence="2" key="1">
    <citation type="submission" date="2018-05" db="EMBL/GenBank/DDBJ databases">
        <authorList>
            <person name="Lanie J.A."/>
            <person name="Ng W.-L."/>
            <person name="Kazmierczak K.M."/>
            <person name="Andrzejewski T.M."/>
            <person name="Davidsen T.M."/>
            <person name="Wayne K.J."/>
            <person name="Tettelin H."/>
            <person name="Glass J.I."/>
            <person name="Rusch D."/>
            <person name="Podicherti R."/>
            <person name="Tsui H.-C.T."/>
            <person name="Winkler M.E."/>
        </authorList>
    </citation>
    <scope>NUCLEOTIDE SEQUENCE</scope>
</reference>
<evidence type="ECO:0000313" key="2">
    <source>
        <dbReference type="EMBL" id="SUZ53999.1"/>
    </source>
</evidence>
<organism evidence="2">
    <name type="scientific">marine metagenome</name>
    <dbReference type="NCBI Taxonomy" id="408172"/>
    <lineage>
        <taxon>unclassified sequences</taxon>
        <taxon>metagenomes</taxon>
        <taxon>ecological metagenomes</taxon>
    </lineage>
</organism>
<accession>A0A381NHY1</accession>
<dbReference type="AlphaFoldDB" id="A0A381NHY1"/>
<dbReference type="EMBL" id="UINC01000362">
    <property type="protein sequence ID" value="SUZ53999.1"/>
    <property type="molecule type" value="Genomic_DNA"/>
</dbReference>
<protein>
    <submittedName>
        <fullName evidence="2">Uncharacterized protein</fullName>
    </submittedName>
</protein>
<feature type="compositionally biased region" description="Polar residues" evidence="1">
    <location>
        <begin position="8"/>
        <end position="20"/>
    </location>
</feature>
<evidence type="ECO:0000256" key="1">
    <source>
        <dbReference type="SAM" id="MobiDB-lite"/>
    </source>
</evidence>
<sequence length="79" mass="8643">MPLDRTGPQEQTPTMDTGNSAELSSIAAQMADLVRRVVALTEQGDGVRAGERPALLEVERHLRGAMRELERSRRATLGD</sequence>